<accession>I3Y0T6</accession>
<dbReference type="STRING" id="760154.Sulba_2548"/>
<sequence>MSKWGRLVIALWLIASTQVWASIGKVSLLKGEALALRHQNTVALSNGALIEEHDVIHTQAKSQIQLIFEDKTVITLGSSTVMDIQEYLHESTQPKAKFKFNQGTFKTITGAIGKKAPENFQLETKTATIGIRGTIIRGETGDEGDIIACLRGRILVMSRHTGVTVEVPAGQFTAIPLNQDPTPPQETREVFFSEFLAQNPSGSPLPNTLDSVEDTNNENRAKTHYNAPKIRTGTLTLQGLATPNTNDFPYFLLDFSIHRSTAQTTGGMYVPNPDLDLVYGLGTPTGGLAHAFINHGNVVVTYIDLATYIEQDDYAPNFATYSHDQLFARVGFVDSANSLGYFGTATSTDATASQYLSWGVWGTTQLDENNPDLETENYWVAGSTRTPESKIEALMTHNTTYTYTGKVLGKTYVGSSWNAINTDTSNVNLIFNFGSTSTINSASSITFSSSAGDNWVLKPNTSSITSSGFSFETSLGTNGGTIDVSNGSIHGQFFGANAQAIGGTIQACGDSCTNKAVGVFKAVR</sequence>
<dbReference type="Gene3D" id="2.40.160.90">
    <property type="match status" value="1"/>
</dbReference>
<dbReference type="Proteomes" id="UP000006176">
    <property type="component" value="Chromosome"/>
</dbReference>
<evidence type="ECO:0000313" key="2">
    <source>
        <dbReference type="EMBL" id="AFL69810.1"/>
    </source>
</evidence>
<feature type="domain" description="FecR protein" evidence="1">
    <location>
        <begin position="54"/>
        <end position="154"/>
    </location>
</feature>
<keyword evidence="3" id="KW-1185">Reference proteome</keyword>
<dbReference type="RefSeq" id="WP_014770673.1">
    <property type="nucleotide sequence ID" value="NC_018002.1"/>
</dbReference>
<dbReference type="KEGG" id="sba:Sulba_2548"/>
<organism evidence="2 3">
    <name type="scientific">Sulfurospirillum barnesii (strain ATCC 700032 / DSM 10660 / SES-3)</name>
    <dbReference type="NCBI Taxonomy" id="760154"/>
    <lineage>
        <taxon>Bacteria</taxon>
        <taxon>Pseudomonadati</taxon>
        <taxon>Campylobacterota</taxon>
        <taxon>Epsilonproteobacteria</taxon>
        <taxon>Campylobacterales</taxon>
        <taxon>Sulfurospirillaceae</taxon>
        <taxon>Sulfurospirillum</taxon>
    </lineage>
</organism>
<name>I3Y0T6_SULBS</name>
<evidence type="ECO:0000259" key="1">
    <source>
        <dbReference type="Pfam" id="PF04773"/>
    </source>
</evidence>
<dbReference type="PATRIC" id="fig|760154.4.peg.2542"/>
<reference evidence="2 3" key="1">
    <citation type="submission" date="2012-06" db="EMBL/GenBank/DDBJ databases">
        <title>Complete sequence of Sulfurospirillum barnesii SES-3.</title>
        <authorList>
            <consortium name="US DOE Joint Genome Institute"/>
            <person name="Lucas S."/>
            <person name="Han J."/>
            <person name="Lapidus A."/>
            <person name="Cheng J.-F."/>
            <person name="Goodwin L."/>
            <person name="Pitluck S."/>
            <person name="Peters L."/>
            <person name="Ovchinnikova G."/>
            <person name="Lu M."/>
            <person name="Detter J.C."/>
            <person name="Han C."/>
            <person name="Tapia R."/>
            <person name="Land M."/>
            <person name="Hauser L."/>
            <person name="Kyrpides N."/>
            <person name="Ivanova N."/>
            <person name="Pagani I."/>
            <person name="Stolz J."/>
            <person name="Arkin A."/>
            <person name="Dehal P."/>
            <person name="Oremland R."/>
            <person name="Saltikov C."/>
            <person name="Basu P."/>
            <person name="Hollibaugh J."/>
            <person name="Newman D."/>
            <person name="Stolyar S."/>
            <person name="Hazen T."/>
            <person name="Woyke T."/>
        </authorList>
    </citation>
    <scope>NUCLEOTIDE SEQUENCE [LARGE SCALE GENOMIC DNA]</scope>
    <source>
        <strain evidence="3">ATCC 700032 / DSM 10660 / SES-3</strain>
    </source>
</reference>
<protein>
    <recommendedName>
        <fullName evidence="1">FecR protein domain-containing protein</fullName>
    </recommendedName>
</protein>
<gene>
    <name evidence="2" type="ordered locus">Sulba_2548</name>
</gene>
<dbReference type="InterPro" id="IPR006860">
    <property type="entry name" value="FecR"/>
</dbReference>
<dbReference type="PANTHER" id="PTHR38731:SF1">
    <property type="entry name" value="FECR PROTEIN DOMAIN-CONTAINING PROTEIN"/>
    <property type="match status" value="1"/>
</dbReference>
<dbReference type="OrthoDB" id="5335024at2"/>
<dbReference type="AlphaFoldDB" id="I3Y0T6"/>
<dbReference type="Pfam" id="PF04773">
    <property type="entry name" value="FecR"/>
    <property type="match status" value="1"/>
</dbReference>
<proteinExistence type="predicted"/>
<dbReference type="eggNOG" id="COG4254">
    <property type="taxonomic scope" value="Bacteria"/>
</dbReference>
<dbReference type="HOGENOM" id="CLU_567012_0_0_7"/>
<dbReference type="EMBL" id="CP003333">
    <property type="protein sequence ID" value="AFL69810.1"/>
    <property type="molecule type" value="Genomic_DNA"/>
</dbReference>
<dbReference type="PANTHER" id="PTHR38731">
    <property type="entry name" value="LIPL45-RELATED LIPOPROTEIN-RELATED"/>
    <property type="match status" value="1"/>
</dbReference>
<evidence type="ECO:0000313" key="3">
    <source>
        <dbReference type="Proteomes" id="UP000006176"/>
    </source>
</evidence>